<gene>
    <name evidence="1" type="ORF">C7H19_12740</name>
</gene>
<dbReference type="OrthoDB" id="458060at2"/>
<reference evidence="1 2" key="1">
    <citation type="submission" date="2018-03" db="EMBL/GenBank/DDBJ databases">
        <title>The ancient ancestry and fast evolution of plastids.</title>
        <authorList>
            <person name="Moore K.R."/>
            <person name="Magnabosco C."/>
            <person name="Momper L."/>
            <person name="Gold D.A."/>
            <person name="Bosak T."/>
            <person name="Fournier G.P."/>
        </authorList>
    </citation>
    <scope>NUCLEOTIDE SEQUENCE [LARGE SCALE GENOMIC DNA]</scope>
    <source>
        <strain evidence="1 2">CCALA 016</strain>
    </source>
</reference>
<dbReference type="InterPro" id="IPR029068">
    <property type="entry name" value="Glyas_Bleomycin-R_OHBP_Dase"/>
</dbReference>
<dbReference type="Proteomes" id="UP000239001">
    <property type="component" value="Unassembled WGS sequence"/>
</dbReference>
<dbReference type="EMBL" id="PXOH01000012">
    <property type="protein sequence ID" value="PSF36827.1"/>
    <property type="molecule type" value="Genomic_DNA"/>
</dbReference>
<evidence type="ECO:0000313" key="1">
    <source>
        <dbReference type="EMBL" id="PSF36827.1"/>
    </source>
</evidence>
<comment type="caution">
    <text evidence="1">The sequence shown here is derived from an EMBL/GenBank/DDBJ whole genome shotgun (WGS) entry which is preliminary data.</text>
</comment>
<sequence length="126" mass="14311">MVNYTKAFLTLAALEFDQLVQFYQKLLNQKPNLYIPSVYAEFKLKGLNLGIFKPKTSHQEEFANSFQSGMSLCLEVENLEDAIAFLTTMGYPPTRQMTIASHGKEIYAYDPAGNRLILHQSIIKTV</sequence>
<evidence type="ECO:0000313" key="2">
    <source>
        <dbReference type="Proteomes" id="UP000239001"/>
    </source>
</evidence>
<dbReference type="RefSeq" id="WP_106457258.1">
    <property type="nucleotide sequence ID" value="NZ_PXOH01000012.1"/>
</dbReference>
<proteinExistence type="predicted"/>
<dbReference type="Gene3D" id="3.10.180.10">
    <property type="entry name" value="2,3-Dihydroxybiphenyl 1,2-Dioxygenase, domain 1"/>
    <property type="match status" value="1"/>
</dbReference>
<accession>A0A2T1LXB8</accession>
<name>A0A2T1LXB8_9CHRO</name>
<dbReference type="AlphaFoldDB" id="A0A2T1LXB8"/>
<keyword evidence="2" id="KW-1185">Reference proteome</keyword>
<protein>
    <submittedName>
        <fullName evidence="1">Glyoxalase</fullName>
    </submittedName>
</protein>
<dbReference type="SUPFAM" id="SSF54593">
    <property type="entry name" value="Glyoxalase/Bleomycin resistance protein/Dihydroxybiphenyl dioxygenase"/>
    <property type="match status" value="1"/>
</dbReference>
<reference evidence="1 2" key="2">
    <citation type="submission" date="2018-03" db="EMBL/GenBank/DDBJ databases">
        <authorList>
            <person name="Keele B.F."/>
        </authorList>
    </citation>
    <scope>NUCLEOTIDE SEQUENCE [LARGE SCALE GENOMIC DNA]</scope>
    <source>
        <strain evidence="1 2">CCALA 016</strain>
    </source>
</reference>
<organism evidence="1 2">
    <name type="scientific">Aphanothece hegewaldii CCALA 016</name>
    <dbReference type="NCBI Taxonomy" id="2107694"/>
    <lineage>
        <taxon>Bacteria</taxon>
        <taxon>Bacillati</taxon>
        <taxon>Cyanobacteriota</taxon>
        <taxon>Cyanophyceae</taxon>
        <taxon>Oscillatoriophycideae</taxon>
        <taxon>Chroococcales</taxon>
        <taxon>Aphanothecaceae</taxon>
        <taxon>Aphanothece</taxon>
    </lineage>
</organism>